<evidence type="ECO:0000313" key="4">
    <source>
        <dbReference type="EMBL" id="PHM53783.1"/>
    </source>
</evidence>
<dbReference type="EMBL" id="NJAI01000006">
    <property type="protein sequence ID" value="PHM53783.1"/>
    <property type="molecule type" value="Genomic_DNA"/>
</dbReference>
<dbReference type="EMBL" id="CP016176">
    <property type="protein sequence ID" value="AOM39988.1"/>
    <property type="molecule type" value="Genomic_DNA"/>
</dbReference>
<dbReference type="EMBL" id="NJAI01000011">
    <property type="protein sequence ID" value="PHM52029.1"/>
    <property type="molecule type" value="Genomic_DNA"/>
</dbReference>
<sequence>MEKYIVTYLANYPCGHRHTLRIAMEAHDAMEAIAKSQAVFTDEQLTSTNHTLFSVMPEGFNKNTISSLDACSKAEVKS</sequence>
<dbReference type="KEGG" id="xho:A9255_05010"/>
<gene>
    <name evidence="1" type="ORF">A9255_05010</name>
    <name evidence="4" type="ORF">Xhom_03784</name>
    <name evidence="3" type="ORF">Xhom_03871</name>
    <name evidence="2" type="ORF">Xhom_04678</name>
</gene>
<dbReference type="EMBL" id="NJAI01000007">
    <property type="protein sequence ID" value="PHM52989.1"/>
    <property type="molecule type" value="Genomic_DNA"/>
</dbReference>
<reference evidence="3 6" key="2">
    <citation type="journal article" date="2017" name="Nat. Microbiol.">
        <title>Natural product diversity associated with the nematode symbionts Photorhabdus and Xenorhabdus.</title>
        <authorList>
            <person name="Tobias N.J."/>
            <person name="Wolff H."/>
            <person name="Djahanschiri B."/>
            <person name="Grundmann F."/>
            <person name="Kronenwerth M."/>
            <person name="Shi Y.M."/>
            <person name="Simonyi S."/>
            <person name="Grun P."/>
            <person name="Shapiro-Ilan D."/>
            <person name="Pidot S.J."/>
            <person name="Stinear T.P."/>
            <person name="Ebersberger I."/>
            <person name="Bode H.B."/>
        </authorList>
    </citation>
    <scope>NUCLEOTIDE SEQUENCE [LARGE SCALE GENOMIC DNA]</scope>
    <source>
        <strain evidence="3 6">DSM 17903</strain>
    </source>
</reference>
<dbReference type="OrthoDB" id="6445749at2"/>
<evidence type="ECO:0000313" key="2">
    <source>
        <dbReference type="EMBL" id="PHM52029.1"/>
    </source>
</evidence>
<evidence type="ECO:0000313" key="6">
    <source>
        <dbReference type="Proteomes" id="UP000225433"/>
    </source>
</evidence>
<keyword evidence="5" id="KW-1185">Reference proteome</keyword>
<protein>
    <submittedName>
        <fullName evidence="3">Uncharacterized protein</fullName>
    </submittedName>
</protein>
<dbReference type="STRING" id="351679.A9255_05010"/>
<evidence type="ECO:0000313" key="3">
    <source>
        <dbReference type="EMBL" id="PHM52989.1"/>
    </source>
</evidence>
<dbReference type="RefSeq" id="WP_069315730.1">
    <property type="nucleotide sequence ID" value="NZ_CAWNQJ010000013.1"/>
</dbReference>
<dbReference type="Proteomes" id="UP000225433">
    <property type="component" value="Unassembled WGS sequence"/>
</dbReference>
<reference evidence="1 5" key="1">
    <citation type="submission" date="2016-06" db="EMBL/GenBank/DDBJ databases">
        <title>Bacterial characters and pathogenicity of Xenorhabdus hominickii from an entomopathogenic nematode, Steinernema monticolum.</title>
        <authorList>
            <person name="Park Y."/>
            <person name="Kim Y."/>
        </authorList>
    </citation>
    <scope>NUCLEOTIDE SEQUENCE [LARGE SCALE GENOMIC DNA]</scope>
    <source>
        <strain evidence="1 5">ANU1</strain>
    </source>
</reference>
<name>A0A2G0Q183_XENHO</name>
<evidence type="ECO:0000313" key="5">
    <source>
        <dbReference type="Proteomes" id="UP000094600"/>
    </source>
</evidence>
<dbReference type="Proteomes" id="UP000094600">
    <property type="component" value="Chromosome"/>
</dbReference>
<accession>A0A2G0Q183</accession>
<organism evidence="3 6">
    <name type="scientific">Xenorhabdus hominickii</name>
    <dbReference type="NCBI Taxonomy" id="351679"/>
    <lineage>
        <taxon>Bacteria</taxon>
        <taxon>Pseudomonadati</taxon>
        <taxon>Pseudomonadota</taxon>
        <taxon>Gammaproteobacteria</taxon>
        <taxon>Enterobacterales</taxon>
        <taxon>Morganellaceae</taxon>
        <taxon>Xenorhabdus</taxon>
    </lineage>
</organism>
<proteinExistence type="predicted"/>
<evidence type="ECO:0000313" key="1">
    <source>
        <dbReference type="EMBL" id="AOM39988.1"/>
    </source>
</evidence>
<dbReference type="AlphaFoldDB" id="A0A2G0Q183"/>